<dbReference type="PROSITE" id="PS00233">
    <property type="entry name" value="CHIT_BIND_RR_1"/>
    <property type="match status" value="1"/>
</dbReference>
<organism evidence="5 6">
    <name type="scientific">Plutella xylostella</name>
    <name type="common">Diamondback moth</name>
    <name type="synonym">Plutella maculipennis</name>
    <dbReference type="NCBI Taxonomy" id="51655"/>
    <lineage>
        <taxon>Eukaryota</taxon>
        <taxon>Metazoa</taxon>
        <taxon>Ecdysozoa</taxon>
        <taxon>Arthropoda</taxon>
        <taxon>Hexapoda</taxon>
        <taxon>Insecta</taxon>
        <taxon>Pterygota</taxon>
        <taxon>Neoptera</taxon>
        <taxon>Endopterygota</taxon>
        <taxon>Lepidoptera</taxon>
        <taxon>Glossata</taxon>
        <taxon>Ditrysia</taxon>
        <taxon>Yponomeutoidea</taxon>
        <taxon>Plutellidae</taxon>
        <taxon>Plutella</taxon>
    </lineage>
</organism>
<dbReference type="PRINTS" id="PR00947">
    <property type="entry name" value="CUTICLE"/>
</dbReference>
<dbReference type="GO" id="GO:0005615">
    <property type="term" value="C:extracellular space"/>
    <property type="evidence" value="ECO:0007669"/>
    <property type="project" value="TreeGrafter"/>
</dbReference>
<dbReference type="InterPro" id="IPR051217">
    <property type="entry name" value="Insect_Cuticle_Struc_Prot"/>
</dbReference>
<reference evidence="5" key="1">
    <citation type="submission" date="2020-11" db="EMBL/GenBank/DDBJ databases">
        <authorList>
            <person name="Whiteford S."/>
        </authorList>
    </citation>
    <scope>NUCLEOTIDE SEQUENCE</scope>
</reference>
<dbReference type="AlphaFoldDB" id="A0A8S4GEZ2"/>
<dbReference type="GO" id="GO:0042302">
    <property type="term" value="F:structural constituent of cuticle"/>
    <property type="evidence" value="ECO:0007669"/>
    <property type="project" value="UniProtKB-UniRule"/>
</dbReference>
<comment type="caution">
    <text evidence="5">The sequence shown here is derived from an EMBL/GenBank/DDBJ whole genome shotgun (WGS) entry which is preliminary data.</text>
</comment>
<dbReference type="PANTHER" id="PTHR12236:SF95">
    <property type="entry name" value="CUTICULAR PROTEIN 76BD, ISOFORM C-RELATED"/>
    <property type="match status" value="1"/>
</dbReference>
<sequence>MRSAAVVLLMACAACATPVLPVQYALPGLVHAPLVHAEPVAYPKYAFNYGVKDPHTGDIKSQQEERDGDVVKGSYSLVEPDGSTRTVSYAADDHNGFNAVVHKTGHAVHPAPVVAPVAHYAHAPLAISPYLH</sequence>
<keyword evidence="1 3" id="KW-0193">Cuticle</keyword>
<name>A0A8S4GEZ2_PLUXY</name>
<evidence type="ECO:0000313" key="5">
    <source>
        <dbReference type="EMBL" id="CAG9138477.1"/>
    </source>
</evidence>
<dbReference type="Pfam" id="PF00379">
    <property type="entry name" value="Chitin_bind_4"/>
    <property type="match status" value="1"/>
</dbReference>
<evidence type="ECO:0000313" key="6">
    <source>
        <dbReference type="Proteomes" id="UP000653454"/>
    </source>
</evidence>
<keyword evidence="6" id="KW-1185">Reference proteome</keyword>
<accession>A0A8S4GEZ2</accession>
<dbReference type="PROSITE" id="PS51155">
    <property type="entry name" value="CHIT_BIND_RR_2"/>
    <property type="match status" value="1"/>
</dbReference>
<dbReference type="InterPro" id="IPR000618">
    <property type="entry name" value="Insect_cuticle"/>
</dbReference>
<evidence type="ECO:0000256" key="2">
    <source>
        <dbReference type="ARBA" id="ARBA00022729"/>
    </source>
</evidence>
<proteinExistence type="predicted"/>
<dbReference type="EMBL" id="CAJHNJ030000691">
    <property type="protein sequence ID" value="CAG9138477.1"/>
    <property type="molecule type" value="Genomic_DNA"/>
</dbReference>
<evidence type="ECO:0000256" key="4">
    <source>
        <dbReference type="SAM" id="SignalP"/>
    </source>
</evidence>
<dbReference type="PANTHER" id="PTHR12236">
    <property type="entry name" value="STRUCTURAL CONTITUENT OF CUTICLE"/>
    <property type="match status" value="1"/>
</dbReference>
<gene>
    <name evidence="5" type="ORF">PLXY2_LOCUS16700</name>
</gene>
<feature type="chain" id="PRO_5035715788" evidence="4">
    <location>
        <begin position="17"/>
        <end position="132"/>
    </location>
</feature>
<dbReference type="Proteomes" id="UP000653454">
    <property type="component" value="Unassembled WGS sequence"/>
</dbReference>
<evidence type="ECO:0000256" key="3">
    <source>
        <dbReference type="PROSITE-ProRule" id="PRU00497"/>
    </source>
</evidence>
<feature type="signal peptide" evidence="4">
    <location>
        <begin position="1"/>
        <end position="16"/>
    </location>
</feature>
<keyword evidence="2 4" id="KW-0732">Signal</keyword>
<protein>
    <submittedName>
        <fullName evidence="5">(diamondback moth) hypothetical protein</fullName>
    </submittedName>
</protein>
<dbReference type="InterPro" id="IPR031311">
    <property type="entry name" value="CHIT_BIND_RR_consensus"/>
</dbReference>
<dbReference type="GO" id="GO:0031012">
    <property type="term" value="C:extracellular matrix"/>
    <property type="evidence" value="ECO:0007669"/>
    <property type="project" value="TreeGrafter"/>
</dbReference>
<evidence type="ECO:0000256" key="1">
    <source>
        <dbReference type="ARBA" id="ARBA00022460"/>
    </source>
</evidence>